<sequence length="439" mass="50450">MLLGCHRLRNCACIIRNFSVVNCRSKRLLHVQRQSHLIKSKQPFSRTNVSTKEILPERDFKLERVILMRKVTRYEYERQLIQPDSEEELKNYLISKGSDYDSLLERHTEYFSTLESIQAMLQKHNIEFKTVKRFDCDTDLIKWADAIFTAGGDGMFLMASSKVKGHDLPVIGINTDPIRSEGRLCLSKQYSIDFDGALDRIINGEFRWIWRKRIRLTMSGKYTRVDPVDLQRQCLLYPEMRFMEHVKENEVYNHVSEVLEEKPSHILPICALNEVFIGESLSARVSFYEVSIDGSERVRQKSSGITTSTGTGSTSWFFNINHIPKENVSQILSTAKRLGNWGVDVTDDKLLQEVTDAFNYSLKFDPEDGRMAYTVRDPIAAGIFRVPQPKGFCQTMNIKSRMWDGWLVIDGGVSFQFNDGAVVELSMHDEDALCGVAID</sequence>
<evidence type="ECO:0000313" key="8">
    <source>
        <dbReference type="Proteomes" id="UP001209878"/>
    </source>
</evidence>
<name>A0AAD9KXT1_RIDPI</name>
<evidence type="ECO:0000256" key="5">
    <source>
        <dbReference type="ARBA" id="ARBA00022857"/>
    </source>
</evidence>
<keyword evidence="6" id="KW-0520">NAD</keyword>
<dbReference type="Gene3D" id="3.40.50.10330">
    <property type="entry name" value="Probable inorganic polyphosphate/atp-NAD kinase, domain 1"/>
    <property type="match status" value="1"/>
</dbReference>
<dbReference type="GO" id="GO:0006741">
    <property type="term" value="P:NADP+ biosynthetic process"/>
    <property type="evidence" value="ECO:0007669"/>
    <property type="project" value="InterPro"/>
</dbReference>
<dbReference type="EC" id="2.7.1.23" evidence="2"/>
<dbReference type="InterPro" id="IPR002504">
    <property type="entry name" value="NADK"/>
</dbReference>
<protein>
    <recommendedName>
        <fullName evidence="2">NAD(+) kinase</fullName>
        <ecNumber evidence="2">2.7.1.23</ecNumber>
    </recommendedName>
</protein>
<dbReference type="InterPro" id="IPR017438">
    <property type="entry name" value="ATP-NAD_kinase_N"/>
</dbReference>
<dbReference type="Gene3D" id="2.60.200.30">
    <property type="entry name" value="Probable inorganic polyphosphate/atp-NAD kinase, domain 2"/>
    <property type="match status" value="1"/>
</dbReference>
<comment type="similarity">
    <text evidence="1">Belongs to the NAD kinase family.</text>
</comment>
<dbReference type="AlphaFoldDB" id="A0AAD9KXT1"/>
<evidence type="ECO:0000256" key="4">
    <source>
        <dbReference type="ARBA" id="ARBA00022777"/>
    </source>
</evidence>
<dbReference type="GO" id="GO:0005739">
    <property type="term" value="C:mitochondrion"/>
    <property type="evidence" value="ECO:0007669"/>
    <property type="project" value="TreeGrafter"/>
</dbReference>
<dbReference type="PANTHER" id="PTHR13158">
    <property type="match status" value="1"/>
</dbReference>
<evidence type="ECO:0000256" key="1">
    <source>
        <dbReference type="ARBA" id="ARBA00010995"/>
    </source>
</evidence>
<dbReference type="EMBL" id="JAODUO010000479">
    <property type="protein sequence ID" value="KAK2179644.1"/>
    <property type="molecule type" value="Genomic_DNA"/>
</dbReference>
<accession>A0AAD9KXT1</accession>
<dbReference type="GO" id="GO:0019674">
    <property type="term" value="P:NAD+ metabolic process"/>
    <property type="evidence" value="ECO:0007669"/>
    <property type="project" value="InterPro"/>
</dbReference>
<gene>
    <name evidence="7" type="ORF">NP493_478g01052</name>
</gene>
<evidence type="ECO:0000256" key="3">
    <source>
        <dbReference type="ARBA" id="ARBA00022679"/>
    </source>
</evidence>
<comment type="caution">
    <text evidence="7">The sequence shown here is derived from an EMBL/GenBank/DDBJ whole genome shotgun (WGS) entry which is preliminary data.</text>
</comment>
<keyword evidence="8" id="KW-1185">Reference proteome</keyword>
<proteinExistence type="inferred from homology"/>
<keyword evidence="3" id="KW-0808">Transferase</keyword>
<keyword evidence="4" id="KW-0418">Kinase</keyword>
<evidence type="ECO:0000256" key="2">
    <source>
        <dbReference type="ARBA" id="ARBA00012120"/>
    </source>
</evidence>
<dbReference type="PANTHER" id="PTHR13158:SF5">
    <property type="entry name" value="NAD KINASE 2, MITOCHONDRIAL"/>
    <property type="match status" value="1"/>
</dbReference>
<dbReference type="InterPro" id="IPR017437">
    <property type="entry name" value="ATP-NAD_kinase_PpnK-typ_C"/>
</dbReference>
<dbReference type="Proteomes" id="UP001209878">
    <property type="component" value="Unassembled WGS sequence"/>
</dbReference>
<evidence type="ECO:0000256" key="6">
    <source>
        <dbReference type="ARBA" id="ARBA00023027"/>
    </source>
</evidence>
<reference evidence="7" key="1">
    <citation type="journal article" date="2023" name="Mol. Biol. Evol.">
        <title>Third-Generation Sequencing Reveals the Adaptive Role of the Epigenome in Three Deep-Sea Polychaetes.</title>
        <authorList>
            <person name="Perez M."/>
            <person name="Aroh O."/>
            <person name="Sun Y."/>
            <person name="Lan Y."/>
            <person name="Juniper S.K."/>
            <person name="Young C.R."/>
            <person name="Angers B."/>
            <person name="Qian P.Y."/>
        </authorList>
    </citation>
    <scope>NUCLEOTIDE SEQUENCE</scope>
    <source>
        <strain evidence="7">R07B-5</strain>
    </source>
</reference>
<dbReference type="Pfam" id="PF01513">
    <property type="entry name" value="NAD_kinase"/>
    <property type="match status" value="1"/>
</dbReference>
<dbReference type="SUPFAM" id="SSF111331">
    <property type="entry name" value="NAD kinase/diacylglycerol kinase-like"/>
    <property type="match status" value="1"/>
</dbReference>
<dbReference type="GO" id="GO:0003951">
    <property type="term" value="F:NAD+ kinase activity"/>
    <property type="evidence" value="ECO:0007669"/>
    <property type="project" value="UniProtKB-EC"/>
</dbReference>
<dbReference type="InterPro" id="IPR016064">
    <property type="entry name" value="NAD/diacylglycerol_kinase_sf"/>
</dbReference>
<keyword evidence="5" id="KW-0521">NADP</keyword>
<organism evidence="7 8">
    <name type="scientific">Ridgeia piscesae</name>
    <name type="common">Tubeworm</name>
    <dbReference type="NCBI Taxonomy" id="27915"/>
    <lineage>
        <taxon>Eukaryota</taxon>
        <taxon>Metazoa</taxon>
        <taxon>Spiralia</taxon>
        <taxon>Lophotrochozoa</taxon>
        <taxon>Annelida</taxon>
        <taxon>Polychaeta</taxon>
        <taxon>Sedentaria</taxon>
        <taxon>Canalipalpata</taxon>
        <taxon>Sabellida</taxon>
        <taxon>Siboglinidae</taxon>
        <taxon>Ridgeia</taxon>
    </lineage>
</organism>
<evidence type="ECO:0000313" key="7">
    <source>
        <dbReference type="EMBL" id="KAK2179644.1"/>
    </source>
</evidence>